<reference evidence="1" key="2">
    <citation type="journal article" date="2023" name="IMA Fungus">
        <title>Comparative genomic study of the Penicillium genus elucidates a diverse pangenome and 15 lateral gene transfer events.</title>
        <authorList>
            <person name="Petersen C."/>
            <person name="Sorensen T."/>
            <person name="Nielsen M.R."/>
            <person name="Sondergaard T.E."/>
            <person name="Sorensen J.L."/>
            <person name="Fitzpatrick D.A."/>
            <person name="Frisvad J.C."/>
            <person name="Nielsen K.L."/>
        </authorList>
    </citation>
    <scope>NUCLEOTIDE SEQUENCE</scope>
    <source>
        <strain evidence="1">IBT 34128</strain>
    </source>
</reference>
<evidence type="ECO:0000313" key="2">
    <source>
        <dbReference type="Proteomes" id="UP001141434"/>
    </source>
</evidence>
<sequence length="187" mass="21403">MISSGEIDPDHPVDTSLVHRFRQEIVSALWENVLSDCQFFLKHPDDKGDHILVNDSFDIVGAIDWEWTQTVSKAEAFSSPCKMWPVAKFYRSSNELDADELPLAAVFCERGREDLANCVVGGRKVQRLFFALGTESSFLDMQTLSSLFAELRRAFDFEDMEWEVWKSKAFRKWREDGSLLGLLAVSE</sequence>
<dbReference type="AlphaFoldDB" id="A0A9W9FKJ4"/>
<dbReference type="GeneID" id="81393876"/>
<dbReference type="Proteomes" id="UP001141434">
    <property type="component" value="Unassembled WGS sequence"/>
</dbReference>
<gene>
    <name evidence="1" type="ORF">NUU61_004126</name>
</gene>
<dbReference type="EMBL" id="JAPMSZ010000005">
    <property type="protein sequence ID" value="KAJ5101904.1"/>
    <property type="molecule type" value="Genomic_DNA"/>
</dbReference>
<proteinExistence type="predicted"/>
<evidence type="ECO:0000313" key="1">
    <source>
        <dbReference type="EMBL" id="KAJ5101904.1"/>
    </source>
</evidence>
<protein>
    <recommendedName>
        <fullName evidence="3">Aminoglycoside phosphotransferase domain-containing protein</fullName>
    </recommendedName>
</protein>
<evidence type="ECO:0008006" key="3">
    <source>
        <dbReference type="Google" id="ProtNLM"/>
    </source>
</evidence>
<dbReference type="OrthoDB" id="5327538at2759"/>
<keyword evidence="2" id="KW-1185">Reference proteome</keyword>
<organism evidence="1 2">
    <name type="scientific">Penicillium alfredii</name>
    <dbReference type="NCBI Taxonomy" id="1506179"/>
    <lineage>
        <taxon>Eukaryota</taxon>
        <taxon>Fungi</taxon>
        <taxon>Dikarya</taxon>
        <taxon>Ascomycota</taxon>
        <taxon>Pezizomycotina</taxon>
        <taxon>Eurotiomycetes</taxon>
        <taxon>Eurotiomycetidae</taxon>
        <taxon>Eurotiales</taxon>
        <taxon>Aspergillaceae</taxon>
        <taxon>Penicillium</taxon>
    </lineage>
</organism>
<comment type="caution">
    <text evidence="1">The sequence shown here is derived from an EMBL/GenBank/DDBJ whole genome shotgun (WGS) entry which is preliminary data.</text>
</comment>
<dbReference type="RefSeq" id="XP_056512735.1">
    <property type="nucleotide sequence ID" value="XM_056654708.1"/>
</dbReference>
<accession>A0A9W9FKJ4</accession>
<reference evidence="1" key="1">
    <citation type="submission" date="2022-11" db="EMBL/GenBank/DDBJ databases">
        <authorList>
            <person name="Petersen C."/>
        </authorList>
    </citation>
    <scope>NUCLEOTIDE SEQUENCE</scope>
    <source>
        <strain evidence="1">IBT 34128</strain>
    </source>
</reference>
<name>A0A9W9FKJ4_9EURO</name>